<comment type="similarity">
    <text evidence="2">Belongs to the leucine-binding protein family.</text>
</comment>
<evidence type="ECO:0000256" key="4">
    <source>
        <dbReference type="ARBA" id="ARBA00022729"/>
    </source>
</evidence>
<dbReference type="AlphaFoldDB" id="A0A8I0TA58"/>
<evidence type="ECO:0000256" key="3">
    <source>
        <dbReference type="ARBA" id="ARBA00022448"/>
    </source>
</evidence>
<dbReference type="PANTHER" id="PTHR30483">
    <property type="entry name" value="LEUCINE-SPECIFIC-BINDING PROTEIN"/>
    <property type="match status" value="1"/>
</dbReference>
<dbReference type="EMBL" id="JACZKO010000048">
    <property type="protein sequence ID" value="MBE0562767.1"/>
    <property type="molecule type" value="Genomic_DNA"/>
</dbReference>
<feature type="domain" description="Leucine-binding protein" evidence="8">
    <location>
        <begin position="97"/>
        <end position="453"/>
    </location>
</feature>
<dbReference type="CDD" id="cd06339">
    <property type="entry name" value="PBP1_YraM_LppC_lipoprotein-like"/>
    <property type="match status" value="1"/>
</dbReference>
<dbReference type="Proteomes" id="UP000642265">
    <property type="component" value="Unassembled WGS sequence"/>
</dbReference>
<feature type="compositionally biased region" description="Low complexity" evidence="7">
    <location>
        <begin position="64"/>
        <end position="74"/>
    </location>
</feature>
<dbReference type="GO" id="GO:0006865">
    <property type="term" value="P:amino acid transport"/>
    <property type="evidence" value="ECO:0007669"/>
    <property type="project" value="UniProtKB-KW"/>
</dbReference>
<keyword evidence="5" id="KW-0029">Amino-acid transport</keyword>
<dbReference type="PROSITE" id="PS51257">
    <property type="entry name" value="PROKAR_LIPOPROTEIN"/>
    <property type="match status" value="1"/>
</dbReference>
<evidence type="ECO:0000313" key="10">
    <source>
        <dbReference type="Proteomes" id="UP000642265"/>
    </source>
</evidence>
<evidence type="ECO:0000256" key="2">
    <source>
        <dbReference type="ARBA" id="ARBA00010062"/>
    </source>
</evidence>
<evidence type="ECO:0000256" key="6">
    <source>
        <dbReference type="SAM" id="Coils"/>
    </source>
</evidence>
<accession>A0A8I0TA58</accession>
<dbReference type="Pfam" id="PF13458">
    <property type="entry name" value="Peripla_BP_6"/>
    <property type="match status" value="1"/>
</dbReference>
<evidence type="ECO:0000256" key="5">
    <source>
        <dbReference type="ARBA" id="ARBA00022970"/>
    </source>
</evidence>
<gene>
    <name evidence="9" type="ORF">IH622_18405</name>
</gene>
<dbReference type="InterPro" id="IPR051010">
    <property type="entry name" value="BCAA_transport"/>
</dbReference>
<proteinExistence type="inferred from homology"/>
<dbReference type="InterPro" id="IPR028082">
    <property type="entry name" value="Peripla_BP_I"/>
</dbReference>
<dbReference type="SUPFAM" id="SSF53822">
    <property type="entry name" value="Periplasmic binding protein-like I"/>
    <property type="match status" value="1"/>
</dbReference>
<comment type="caution">
    <text evidence="9">The sequence shown here is derived from an EMBL/GenBank/DDBJ whole genome shotgun (WGS) entry which is preliminary data.</text>
</comment>
<feature type="coiled-coil region" evidence="6">
    <location>
        <begin position="271"/>
        <end position="298"/>
    </location>
</feature>
<evidence type="ECO:0000256" key="1">
    <source>
        <dbReference type="ARBA" id="ARBA00003630"/>
    </source>
</evidence>
<evidence type="ECO:0000313" key="9">
    <source>
        <dbReference type="EMBL" id="MBE0562767.1"/>
    </source>
</evidence>
<reference evidence="9" key="1">
    <citation type="submission" date="2020-09" db="EMBL/GenBank/DDBJ databases">
        <authorList>
            <person name="Dalcin Martins P."/>
        </authorList>
    </citation>
    <scope>NUCLEOTIDE SEQUENCE</scope>
    <source>
        <strain evidence="9">MAG47</strain>
    </source>
</reference>
<sequence>MTRLLHYVKRFAAAPCLLALVMVLGACESSRLPPWMQGEIGSTPEAAPGPAAPAPGARPPVPSLAPLLSPPGIETPGGPGVEPGAVPGLLPPAQAPRVALLLPLSGPQSGIGKSLLNAAQMAIFDFADENFELLVHDTKGTPDGATQAAEMAIGEGAALILGPLLSSSVKAVTPIARAARVPVVAFSSDRLVAGDGIFTMGFYPETEVRRVVEYARLRGIFRFAALVPDNEYGAAVVGALQRTADASGGLVVRVQYYNPHAQDFAAVVRQLASFESRRQALVQQRAELEKRNDEVAQRALQRLNSLQTIGDLPFDALVVADGGKRLQAIAAHLPFYDIDPARVRMLGTGQWDEPGVGAEPALVGGWFAAPTPQARAEFETQYTDVYGRKPPRLATLAYDATALAAVLARSEGGARFDIEALTQPSGFFGRDGIFRLRRDGQAERGLAVLQVGRQGFTVVDKAPESFATPMF</sequence>
<feature type="region of interest" description="Disordered" evidence="7">
    <location>
        <begin position="37"/>
        <end position="88"/>
    </location>
</feature>
<organism evidence="9 10">
    <name type="scientific">Brucella anthropi</name>
    <name type="common">Ochrobactrum anthropi</name>
    <dbReference type="NCBI Taxonomy" id="529"/>
    <lineage>
        <taxon>Bacteria</taxon>
        <taxon>Pseudomonadati</taxon>
        <taxon>Pseudomonadota</taxon>
        <taxon>Alphaproteobacteria</taxon>
        <taxon>Hyphomicrobiales</taxon>
        <taxon>Brucellaceae</taxon>
        <taxon>Brucella/Ochrobactrum group</taxon>
        <taxon>Brucella</taxon>
    </lineage>
</organism>
<evidence type="ECO:0000259" key="8">
    <source>
        <dbReference type="Pfam" id="PF13458"/>
    </source>
</evidence>
<evidence type="ECO:0000256" key="7">
    <source>
        <dbReference type="SAM" id="MobiDB-lite"/>
    </source>
</evidence>
<name>A0A8I0TA58_BRUAN</name>
<keyword evidence="4" id="KW-0732">Signal</keyword>
<comment type="function">
    <text evidence="1">Component of an amino-acid transport system.</text>
</comment>
<protein>
    <submittedName>
        <fullName evidence="9">Penicillin-binding protein activator</fullName>
    </submittedName>
</protein>
<reference evidence="9" key="2">
    <citation type="submission" date="2020-10" db="EMBL/GenBank/DDBJ databases">
        <title>Enrichment of novel Verrucomicrobia, Bacteroidetes and Krumholzibacteria in an oxygen-limited, methane- and iron-fed bioreactor inoculated with Bothnian Sea sediments.</title>
        <authorList>
            <person name="Martins P.D."/>
            <person name="de Jong A."/>
            <person name="Lenstra W.K."/>
            <person name="van Helmond N.A.G.M."/>
            <person name="Slomp C.P."/>
            <person name="Jetten M.S.M."/>
            <person name="Welte C.U."/>
            <person name="Rasigraf O."/>
        </authorList>
    </citation>
    <scope>NUCLEOTIDE SEQUENCE</scope>
    <source>
        <strain evidence="9">MAG47</strain>
    </source>
</reference>
<dbReference type="PANTHER" id="PTHR30483:SF6">
    <property type="entry name" value="PERIPLASMIC BINDING PROTEIN OF ABC TRANSPORTER FOR NATURAL AMINO ACIDS"/>
    <property type="match status" value="1"/>
</dbReference>
<dbReference type="Gene3D" id="3.40.50.2300">
    <property type="match status" value="3"/>
</dbReference>
<dbReference type="InterPro" id="IPR028081">
    <property type="entry name" value="Leu-bd"/>
</dbReference>
<keyword evidence="3" id="KW-0813">Transport</keyword>
<keyword evidence="6" id="KW-0175">Coiled coil</keyword>
<feature type="compositionally biased region" description="Pro residues" evidence="7">
    <location>
        <begin position="50"/>
        <end position="63"/>
    </location>
</feature>